<accession>A0A6C0KY82</accession>
<protein>
    <submittedName>
        <fullName evidence="1">Uncharacterized protein</fullName>
    </submittedName>
</protein>
<reference evidence="1" key="1">
    <citation type="journal article" date="2020" name="Nature">
        <title>Giant virus diversity and host interactions through global metagenomics.</title>
        <authorList>
            <person name="Schulz F."/>
            <person name="Roux S."/>
            <person name="Paez-Espino D."/>
            <person name="Jungbluth S."/>
            <person name="Walsh D.A."/>
            <person name="Denef V.J."/>
            <person name="McMahon K.D."/>
            <person name="Konstantinidis K.T."/>
            <person name="Eloe-Fadrosh E.A."/>
            <person name="Kyrpides N.C."/>
            <person name="Woyke T."/>
        </authorList>
    </citation>
    <scope>NUCLEOTIDE SEQUENCE</scope>
    <source>
        <strain evidence="1">GVMAG-S-ERX555907-102</strain>
    </source>
</reference>
<sequence length="96" mass="11409">MVDDEEQREATIQKRILEITKLFQQATKKDDLDFILRRFNLKCIKNNKKRSPIGLKMAIKYKIIKMAIQEPDDIFDYDYFCKVNQSKEASVHTINP</sequence>
<dbReference type="EMBL" id="MN741011">
    <property type="protein sequence ID" value="QHU22559.1"/>
    <property type="molecule type" value="Genomic_DNA"/>
</dbReference>
<organism evidence="1">
    <name type="scientific">viral metagenome</name>
    <dbReference type="NCBI Taxonomy" id="1070528"/>
    <lineage>
        <taxon>unclassified sequences</taxon>
        <taxon>metagenomes</taxon>
        <taxon>organismal metagenomes</taxon>
    </lineage>
</organism>
<proteinExistence type="predicted"/>
<name>A0A6C0KY82_9ZZZZ</name>
<evidence type="ECO:0000313" key="1">
    <source>
        <dbReference type="EMBL" id="QHU22559.1"/>
    </source>
</evidence>
<dbReference type="AlphaFoldDB" id="A0A6C0KY82"/>